<proteinExistence type="predicted"/>
<evidence type="ECO:0000256" key="2">
    <source>
        <dbReference type="SAM" id="Phobius"/>
    </source>
</evidence>
<dbReference type="Proteomes" id="UP000887574">
    <property type="component" value="Unplaced"/>
</dbReference>
<feature type="compositionally biased region" description="Pro residues" evidence="1">
    <location>
        <begin position="29"/>
        <end position="42"/>
    </location>
</feature>
<dbReference type="AlphaFoldDB" id="A0A915CXY5"/>
<keyword evidence="2" id="KW-0472">Membrane</keyword>
<keyword evidence="2" id="KW-0812">Transmembrane</keyword>
<keyword evidence="3" id="KW-1185">Reference proteome</keyword>
<feature type="region of interest" description="Disordered" evidence="1">
    <location>
        <begin position="21"/>
        <end position="45"/>
    </location>
</feature>
<sequence>MSSWINAYACKRYNLNCPYRPASQKPSGRPAPIPHPGMPPQIPSDSSSWQDAISLGTVLQVSIVVLLTVIVLCLVINWINNNGMPFKYQQQREEADVSLAEKEDPQFRLVKFVCIIVD</sequence>
<reference evidence="4" key="1">
    <citation type="submission" date="2022-11" db="UniProtKB">
        <authorList>
            <consortium name="WormBaseParasite"/>
        </authorList>
    </citation>
    <scope>IDENTIFICATION</scope>
</reference>
<organism evidence="3 4">
    <name type="scientific">Ditylenchus dipsaci</name>
    <dbReference type="NCBI Taxonomy" id="166011"/>
    <lineage>
        <taxon>Eukaryota</taxon>
        <taxon>Metazoa</taxon>
        <taxon>Ecdysozoa</taxon>
        <taxon>Nematoda</taxon>
        <taxon>Chromadorea</taxon>
        <taxon>Rhabditida</taxon>
        <taxon>Tylenchina</taxon>
        <taxon>Tylenchomorpha</taxon>
        <taxon>Sphaerularioidea</taxon>
        <taxon>Anguinidae</taxon>
        <taxon>Anguininae</taxon>
        <taxon>Ditylenchus</taxon>
    </lineage>
</organism>
<accession>A0A915CXY5</accession>
<feature type="transmembrane region" description="Helical" evidence="2">
    <location>
        <begin position="53"/>
        <end position="79"/>
    </location>
</feature>
<keyword evidence="2" id="KW-1133">Transmembrane helix</keyword>
<evidence type="ECO:0000313" key="3">
    <source>
        <dbReference type="Proteomes" id="UP000887574"/>
    </source>
</evidence>
<dbReference type="WBParaSite" id="jg13758">
    <property type="protein sequence ID" value="jg13758"/>
    <property type="gene ID" value="jg13758"/>
</dbReference>
<protein>
    <submittedName>
        <fullName evidence="4">Uncharacterized protein</fullName>
    </submittedName>
</protein>
<evidence type="ECO:0000313" key="4">
    <source>
        <dbReference type="WBParaSite" id="jg13758"/>
    </source>
</evidence>
<name>A0A915CXY5_9BILA</name>
<evidence type="ECO:0000256" key="1">
    <source>
        <dbReference type="SAM" id="MobiDB-lite"/>
    </source>
</evidence>